<evidence type="ECO:0008006" key="6">
    <source>
        <dbReference type="Google" id="ProtNLM"/>
    </source>
</evidence>
<dbReference type="AlphaFoldDB" id="A0A8R1DNF9"/>
<dbReference type="Proteomes" id="UP000005237">
    <property type="component" value="Unassembled WGS sequence"/>
</dbReference>
<sequence>MQDSVTGDQWRSAAHSLKEEVKEKNKPKKTAIREKVVVIGPKMGIRSRAIFEFRAATIENWSEKFDWTSVEDVVVLAEWTKTASNNELMVKLVEAVAKEVTNVTVVPSRMTCTYDEVPAITEYRIKALKTAANVVLVNPLMLVGEKKAPLILSECKGGSIDRLVEFLEWVLPGHKIVERLSRDAEIVVVGDGASGKTSICQRFAKESFEKTYHQTLGLDFFSRRIMLPQELQVLVQVWDIGGQSIAGEMIDKYLTGADVVFLVYDVTNSKSFENAGDWLAVVKKNTKDNVSVSLERVYPVKLVLMGNKTDLEERRVVSVESHKAFATQNDLMSTYVSAKTGDTVFLTFRQAVAEVLNVGLSRAEVEADIEIVKGTVIEPVKPTEVQHVRRSDQSKSTSVCSIS</sequence>
<dbReference type="InterPro" id="IPR027417">
    <property type="entry name" value="P-loop_NTPase"/>
</dbReference>
<dbReference type="PANTHER" id="PTHR47978">
    <property type="match status" value="1"/>
</dbReference>
<dbReference type="NCBIfam" id="TIGR00231">
    <property type="entry name" value="small_GTP"/>
    <property type="match status" value="1"/>
</dbReference>
<dbReference type="PROSITE" id="PS51421">
    <property type="entry name" value="RAS"/>
    <property type="match status" value="1"/>
</dbReference>
<name>A0A8R1DNF9_CAEJA</name>
<dbReference type="SUPFAM" id="SSF52540">
    <property type="entry name" value="P-loop containing nucleoside triphosphate hydrolases"/>
    <property type="match status" value="1"/>
</dbReference>
<evidence type="ECO:0000256" key="2">
    <source>
        <dbReference type="ARBA" id="ARBA00022741"/>
    </source>
</evidence>
<keyword evidence="5" id="KW-1185">Reference proteome</keyword>
<protein>
    <recommendedName>
        <fullName evidence="6">Ras-related protein Rab-28</fullName>
    </recommendedName>
</protein>
<dbReference type="SMART" id="SM00174">
    <property type="entry name" value="RHO"/>
    <property type="match status" value="1"/>
</dbReference>
<comment type="similarity">
    <text evidence="1">Belongs to the small GTPase superfamily. Rab family.</text>
</comment>
<dbReference type="Pfam" id="PF00071">
    <property type="entry name" value="Ras"/>
    <property type="match status" value="1"/>
</dbReference>
<evidence type="ECO:0000256" key="3">
    <source>
        <dbReference type="SAM" id="MobiDB-lite"/>
    </source>
</evidence>
<dbReference type="FunFam" id="3.40.50.300:FF:001508">
    <property type="entry name" value="Small GTP-binding protein Rab28, putative"/>
    <property type="match status" value="1"/>
</dbReference>
<dbReference type="GO" id="GO:0005525">
    <property type="term" value="F:GTP binding"/>
    <property type="evidence" value="ECO:0007669"/>
    <property type="project" value="InterPro"/>
</dbReference>
<dbReference type="EnsemblMetazoa" id="CJA07682.1">
    <property type="protein sequence ID" value="CJA07682.1"/>
    <property type="gene ID" value="WBGene00126886"/>
</dbReference>
<evidence type="ECO:0000313" key="5">
    <source>
        <dbReference type="Proteomes" id="UP000005237"/>
    </source>
</evidence>
<accession>A0A8R1DNF9</accession>
<evidence type="ECO:0000313" key="4">
    <source>
        <dbReference type="EnsemblMetazoa" id="CJA07682.1"/>
    </source>
</evidence>
<feature type="region of interest" description="Disordered" evidence="3">
    <location>
        <begin position="1"/>
        <end position="26"/>
    </location>
</feature>
<reference evidence="4" key="2">
    <citation type="submission" date="2022-06" db="UniProtKB">
        <authorList>
            <consortium name="EnsemblMetazoa"/>
        </authorList>
    </citation>
    <scope>IDENTIFICATION</scope>
    <source>
        <strain evidence="4">DF5081</strain>
    </source>
</reference>
<dbReference type="SMART" id="SM00175">
    <property type="entry name" value="RAB"/>
    <property type="match status" value="1"/>
</dbReference>
<dbReference type="Gene3D" id="3.40.50.300">
    <property type="entry name" value="P-loop containing nucleotide triphosphate hydrolases"/>
    <property type="match status" value="1"/>
</dbReference>
<proteinExistence type="inferred from homology"/>
<evidence type="ECO:0000256" key="1">
    <source>
        <dbReference type="ARBA" id="ARBA00006270"/>
    </source>
</evidence>
<reference evidence="5" key="1">
    <citation type="submission" date="2010-08" db="EMBL/GenBank/DDBJ databases">
        <authorList>
            <consortium name="Caenorhabditis japonica Sequencing Consortium"/>
            <person name="Wilson R.K."/>
        </authorList>
    </citation>
    <scope>NUCLEOTIDE SEQUENCE [LARGE SCALE GENOMIC DNA]</scope>
    <source>
        <strain evidence="5">DF5081</strain>
    </source>
</reference>
<keyword evidence="2" id="KW-0547">Nucleotide-binding</keyword>
<dbReference type="InterPro" id="IPR001806">
    <property type="entry name" value="Small_GTPase"/>
</dbReference>
<dbReference type="PRINTS" id="PR00449">
    <property type="entry name" value="RASTRNSFRMNG"/>
</dbReference>
<dbReference type="SMART" id="SM00173">
    <property type="entry name" value="RAS"/>
    <property type="match status" value="1"/>
</dbReference>
<dbReference type="InterPro" id="IPR005225">
    <property type="entry name" value="Small_GTP-bd"/>
</dbReference>
<dbReference type="SMART" id="SM00176">
    <property type="entry name" value="RAN"/>
    <property type="match status" value="1"/>
</dbReference>
<dbReference type="PROSITE" id="PS51419">
    <property type="entry name" value="RAB"/>
    <property type="match status" value="1"/>
</dbReference>
<organism evidence="4 5">
    <name type="scientific">Caenorhabditis japonica</name>
    <dbReference type="NCBI Taxonomy" id="281687"/>
    <lineage>
        <taxon>Eukaryota</taxon>
        <taxon>Metazoa</taxon>
        <taxon>Ecdysozoa</taxon>
        <taxon>Nematoda</taxon>
        <taxon>Chromadorea</taxon>
        <taxon>Rhabditida</taxon>
        <taxon>Rhabditina</taxon>
        <taxon>Rhabditomorpha</taxon>
        <taxon>Rhabditoidea</taxon>
        <taxon>Rhabditidae</taxon>
        <taxon>Peloderinae</taxon>
        <taxon>Caenorhabditis</taxon>
    </lineage>
</organism>
<dbReference type="GO" id="GO:0003924">
    <property type="term" value="F:GTPase activity"/>
    <property type="evidence" value="ECO:0007669"/>
    <property type="project" value="InterPro"/>
</dbReference>